<dbReference type="Gene3D" id="1.10.10.10">
    <property type="entry name" value="Winged helix-like DNA-binding domain superfamily/Winged helix DNA-binding domain"/>
    <property type="match status" value="1"/>
</dbReference>
<keyword evidence="1 2" id="KW-0238">DNA-binding</keyword>
<evidence type="ECO:0000256" key="1">
    <source>
        <dbReference type="ARBA" id="ARBA00023125"/>
    </source>
</evidence>
<evidence type="ECO:0000256" key="2">
    <source>
        <dbReference type="PROSITE-ProRule" id="PRU01091"/>
    </source>
</evidence>
<dbReference type="Proteomes" id="UP000530234">
    <property type="component" value="Unassembled WGS sequence"/>
</dbReference>
<feature type="domain" description="OmpR/PhoB-type" evidence="4">
    <location>
        <begin position="46"/>
        <end position="119"/>
    </location>
</feature>
<protein>
    <recommendedName>
        <fullName evidence="4">OmpR/PhoB-type domain-containing protein</fullName>
    </recommendedName>
</protein>
<dbReference type="Pfam" id="PF00486">
    <property type="entry name" value="Trans_reg_C"/>
    <property type="match status" value="1"/>
</dbReference>
<feature type="region of interest" description="Disordered" evidence="3">
    <location>
        <begin position="91"/>
        <end position="119"/>
    </location>
</feature>
<dbReference type="GO" id="GO:0003677">
    <property type="term" value="F:DNA binding"/>
    <property type="evidence" value="ECO:0007669"/>
    <property type="project" value="UniProtKB-UniRule"/>
</dbReference>
<feature type="region of interest" description="Disordered" evidence="3">
    <location>
        <begin position="36"/>
        <end position="62"/>
    </location>
</feature>
<evidence type="ECO:0000313" key="6">
    <source>
        <dbReference type="Proteomes" id="UP000530234"/>
    </source>
</evidence>
<dbReference type="GO" id="GO:0000160">
    <property type="term" value="P:phosphorelay signal transduction system"/>
    <property type="evidence" value="ECO:0007669"/>
    <property type="project" value="InterPro"/>
</dbReference>
<reference evidence="6" key="1">
    <citation type="submission" date="2019-10" db="EMBL/GenBank/DDBJ databases">
        <title>Streptomyces sp. nov., a novel actinobacterium isolated from alkaline environment.</title>
        <authorList>
            <person name="Golinska P."/>
        </authorList>
    </citation>
    <scope>NUCLEOTIDE SEQUENCE [LARGE SCALE GENOMIC DNA]</scope>
    <source>
        <strain evidence="6">DSM 42108</strain>
    </source>
</reference>
<keyword evidence="6" id="KW-1185">Reference proteome</keyword>
<dbReference type="PROSITE" id="PS51755">
    <property type="entry name" value="OMPR_PHOB"/>
    <property type="match status" value="1"/>
</dbReference>
<dbReference type="InterPro" id="IPR001867">
    <property type="entry name" value="OmpR/PhoB-type_DNA-bd"/>
</dbReference>
<dbReference type="InterPro" id="IPR036388">
    <property type="entry name" value="WH-like_DNA-bd_sf"/>
</dbReference>
<proteinExistence type="predicted"/>
<dbReference type="SUPFAM" id="SSF46894">
    <property type="entry name" value="C-terminal effector domain of the bipartite response regulators"/>
    <property type="match status" value="1"/>
</dbReference>
<dbReference type="AlphaFoldDB" id="A0A7W3XXN5"/>
<organism evidence="5 6">
    <name type="scientific">Streptomyces calidiresistens</name>
    <dbReference type="NCBI Taxonomy" id="1485586"/>
    <lineage>
        <taxon>Bacteria</taxon>
        <taxon>Bacillati</taxon>
        <taxon>Actinomycetota</taxon>
        <taxon>Actinomycetes</taxon>
        <taxon>Kitasatosporales</taxon>
        <taxon>Streptomycetaceae</taxon>
        <taxon>Streptomyces</taxon>
    </lineage>
</organism>
<feature type="DNA-binding region" description="OmpR/PhoB-type" evidence="2">
    <location>
        <begin position="46"/>
        <end position="119"/>
    </location>
</feature>
<evidence type="ECO:0000313" key="5">
    <source>
        <dbReference type="EMBL" id="MBB0231290.1"/>
    </source>
</evidence>
<evidence type="ECO:0000259" key="4">
    <source>
        <dbReference type="PROSITE" id="PS51755"/>
    </source>
</evidence>
<dbReference type="InterPro" id="IPR016032">
    <property type="entry name" value="Sig_transdc_resp-reg_C-effctor"/>
</dbReference>
<comment type="caution">
    <text evidence="5">The sequence shown here is derived from an EMBL/GenBank/DDBJ whole genome shotgun (WGS) entry which is preliminary data.</text>
</comment>
<dbReference type="GO" id="GO:0006355">
    <property type="term" value="P:regulation of DNA-templated transcription"/>
    <property type="evidence" value="ECO:0007669"/>
    <property type="project" value="InterPro"/>
</dbReference>
<sequence length="119" mass="13159">MEVQRPLRHPGSLDDLGDGGRLVGAFAEYLRRPGLRSEADDCPGKPHGLRIAHGPPEIDPARREVGLEGRPVRTTREEFDLLHHLARQPETVASRRQLMSEIRGAPSGRRSEAARSTPT</sequence>
<evidence type="ECO:0000256" key="3">
    <source>
        <dbReference type="SAM" id="MobiDB-lite"/>
    </source>
</evidence>
<gene>
    <name evidence="5" type="ORF">FOE67_17690</name>
</gene>
<accession>A0A7W3XXN5</accession>
<dbReference type="EMBL" id="VKHS01000475">
    <property type="protein sequence ID" value="MBB0231290.1"/>
    <property type="molecule type" value="Genomic_DNA"/>
</dbReference>
<name>A0A7W3XXN5_9ACTN</name>